<dbReference type="Gene3D" id="3.40.630.30">
    <property type="match status" value="1"/>
</dbReference>
<dbReference type="SUPFAM" id="SSF55729">
    <property type="entry name" value="Acyl-CoA N-acyltransferases (Nat)"/>
    <property type="match status" value="1"/>
</dbReference>
<dbReference type="Pfam" id="PF00583">
    <property type="entry name" value="Acetyltransf_1"/>
    <property type="match status" value="1"/>
</dbReference>
<evidence type="ECO:0000259" key="2">
    <source>
        <dbReference type="PROSITE" id="PS51186"/>
    </source>
</evidence>
<dbReference type="GO" id="GO:0008080">
    <property type="term" value="F:N-acetyltransferase activity"/>
    <property type="evidence" value="ECO:0007669"/>
    <property type="project" value="InterPro"/>
</dbReference>
<dbReference type="AlphaFoldDB" id="A0A1E8FAV8"/>
<dbReference type="STRING" id="1856405.BFC17_01865"/>
<dbReference type="OrthoDB" id="336415at2"/>
<comment type="caution">
    <text evidence="3">The sequence shown here is derived from an EMBL/GenBank/DDBJ whole genome shotgun (WGS) entry which is preliminary data.</text>
</comment>
<keyword evidence="1" id="KW-0808">Transferase</keyword>
<name>A0A1E8FAV8_9ALTE</name>
<dbReference type="InterPro" id="IPR000182">
    <property type="entry name" value="GNAT_dom"/>
</dbReference>
<dbReference type="PROSITE" id="PS51186">
    <property type="entry name" value="GNAT"/>
    <property type="match status" value="1"/>
</dbReference>
<feature type="domain" description="N-acetyltransferase" evidence="2">
    <location>
        <begin position="5"/>
        <end position="198"/>
    </location>
</feature>
<evidence type="ECO:0000256" key="1">
    <source>
        <dbReference type="ARBA" id="ARBA00022679"/>
    </source>
</evidence>
<evidence type="ECO:0000313" key="3">
    <source>
        <dbReference type="EMBL" id="OFI33045.1"/>
    </source>
</evidence>
<proteinExistence type="predicted"/>
<dbReference type="CDD" id="cd04301">
    <property type="entry name" value="NAT_SF"/>
    <property type="match status" value="1"/>
</dbReference>
<dbReference type="InterPro" id="IPR016181">
    <property type="entry name" value="Acyl_CoA_acyltransferase"/>
</dbReference>
<dbReference type="InterPro" id="IPR050769">
    <property type="entry name" value="NAT_camello-type"/>
</dbReference>
<organism evidence="3 4">
    <name type="scientific">Alteromonas lipolytica</name>
    <dbReference type="NCBI Taxonomy" id="1856405"/>
    <lineage>
        <taxon>Bacteria</taxon>
        <taxon>Pseudomonadati</taxon>
        <taxon>Pseudomonadota</taxon>
        <taxon>Gammaproteobacteria</taxon>
        <taxon>Alteromonadales</taxon>
        <taxon>Alteromonadaceae</taxon>
        <taxon>Alteromonas/Salinimonas group</taxon>
        <taxon>Alteromonas</taxon>
    </lineage>
</organism>
<dbReference type="PANTHER" id="PTHR13947:SF37">
    <property type="entry name" value="LD18367P"/>
    <property type="match status" value="1"/>
</dbReference>
<dbReference type="RefSeq" id="WP_070177422.1">
    <property type="nucleotide sequence ID" value="NZ_BMJR01000002.1"/>
</dbReference>
<dbReference type="PANTHER" id="PTHR13947">
    <property type="entry name" value="GNAT FAMILY N-ACETYLTRANSFERASE"/>
    <property type="match status" value="1"/>
</dbReference>
<keyword evidence="4" id="KW-1185">Reference proteome</keyword>
<evidence type="ECO:0000313" key="4">
    <source>
        <dbReference type="Proteomes" id="UP000176037"/>
    </source>
</evidence>
<dbReference type="EMBL" id="MJIC01000015">
    <property type="protein sequence ID" value="OFI33045.1"/>
    <property type="molecule type" value="Genomic_DNA"/>
</dbReference>
<sequence>MPCCSIIRNAKKDDGSVAVPLLFNAGKHLLTEVFGEGDPEVASQYLLSAWNKGGGQYGFENHWVAEVNGNVAGLISCWHDRLPENFDRETLSSIVEHFGIDDALEIVMRSQRYLAVLEAPLFTEMGIGHLAVSPDARRQGTGSALIEFMEVKARAMKKNALVLNCEIANEGAIAFYKRLGFGEHRANDQFVQMIRALHIETK</sequence>
<gene>
    <name evidence="3" type="ORF">BFC17_01865</name>
</gene>
<accession>A0A1E8FAV8</accession>
<dbReference type="Proteomes" id="UP000176037">
    <property type="component" value="Unassembled WGS sequence"/>
</dbReference>
<reference evidence="3 4" key="1">
    <citation type="submission" date="2016-09" db="EMBL/GenBank/DDBJ databases">
        <title>Alteromonas lipolytica, a new species isolated from sea water.</title>
        <authorList>
            <person name="Wu Y.-H."/>
            <person name="Cheng H."/>
            <person name="Xu X.-W."/>
        </authorList>
    </citation>
    <scope>NUCLEOTIDE SEQUENCE [LARGE SCALE GENOMIC DNA]</scope>
    <source>
        <strain evidence="3 4">JW12</strain>
    </source>
</reference>
<protein>
    <recommendedName>
        <fullName evidence="2">N-acetyltransferase domain-containing protein</fullName>
    </recommendedName>
</protein>